<dbReference type="Pfam" id="PF14093">
    <property type="entry name" value="DUF4271"/>
    <property type="match status" value="1"/>
</dbReference>
<keyword evidence="1" id="KW-1133">Transmembrane helix</keyword>
<dbReference type="Proteomes" id="UP001165367">
    <property type="component" value="Unassembled WGS sequence"/>
</dbReference>
<feature type="transmembrane region" description="Helical" evidence="1">
    <location>
        <begin position="235"/>
        <end position="261"/>
    </location>
</feature>
<feature type="transmembrane region" description="Helical" evidence="1">
    <location>
        <begin position="267"/>
        <end position="290"/>
    </location>
</feature>
<dbReference type="EMBL" id="JAKLTR010000003">
    <property type="protein sequence ID" value="MCG2614146.1"/>
    <property type="molecule type" value="Genomic_DNA"/>
</dbReference>
<feature type="transmembrane region" description="Helical" evidence="1">
    <location>
        <begin position="198"/>
        <end position="223"/>
    </location>
</feature>
<feature type="transmembrane region" description="Helical" evidence="1">
    <location>
        <begin position="160"/>
        <end position="186"/>
    </location>
</feature>
<comment type="caution">
    <text evidence="2">The sequence shown here is derived from an EMBL/GenBank/DDBJ whole genome shotgun (WGS) entry which is preliminary data.</text>
</comment>
<reference evidence="2" key="1">
    <citation type="submission" date="2022-01" db="EMBL/GenBank/DDBJ databases">
        <authorList>
            <person name="Jo J.-H."/>
            <person name="Im W.-T."/>
        </authorList>
    </citation>
    <scope>NUCLEOTIDE SEQUENCE</scope>
    <source>
        <strain evidence="2">NA20</strain>
    </source>
</reference>
<organism evidence="2 3">
    <name type="scientific">Terrimonas ginsenosidimutans</name>
    <dbReference type="NCBI Taxonomy" id="2908004"/>
    <lineage>
        <taxon>Bacteria</taxon>
        <taxon>Pseudomonadati</taxon>
        <taxon>Bacteroidota</taxon>
        <taxon>Chitinophagia</taxon>
        <taxon>Chitinophagales</taxon>
        <taxon>Chitinophagaceae</taxon>
        <taxon>Terrimonas</taxon>
    </lineage>
</organism>
<protein>
    <submittedName>
        <fullName evidence="2">DUF4271 domain-containing protein</fullName>
    </submittedName>
</protein>
<evidence type="ECO:0000313" key="2">
    <source>
        <dbReference type="EMBL" id="MCG2614146.1"/>
    </source>
</evidence>
<gene>
    <name evidence="2" type="ORF">LZZ85_07630</name>
</gene>
<dbReference type="RefSeq" id="WP_237870274.1">
    <property type="nucleotide sequence ID" value="NZ_JAKLTR010000003.1"/>
</dbReference>
<sequence length="326" mass="37409">MHRLLILFLVILSYSIESYGQAVADTARMPSADTGRRVVQVRTVAADTTRLKDTATVLPAAVDSIVERPLVGMPQWEMISELPFAVQIMRLHPFFDFKTRPFVVPSNLKVFKGKETLFYVIMALVLAFALLKLAFAKYFSDLFRVFFQTTMKQRQIREQLMQTPVASLGFNIFFLSATGLYVNFLLFHFNVRPVSNFWVLYLYCCAGLAAIYVGKFLVLKLCGWMFNVRQAADSYIFIVFIINKVIGIFLLPFLALLAFSAEPMRSIALTLSWAGIGMLFLYRFILGYAAARNEVRFNLFHFLLYILAFEAAPLLLIYRLLLFFFK</sequence>
<proteinExistence type="predicted"/>
<keyword evidence="1" id="KW-0812">Transmembrane</keyword>
<name>A0ABS9KPB2_9BACT</name>
<keyword evidence="3" id="KW-1185">Reference proteome</keyword>
<dbReference type="InterPro" id="IPR025367">
    <property type="entry name" value="DUF4271"/>
</dbReference>
<evidence type="ECO:0000313" key="3">
    <source>
        <dbReference type="Proteomes" id="UP001165367"/>
    </source>
</evidence>
<feature type="transmembrane region" description="Helical" evidence="1">
    <location>
        <begin position="302"/>
        <end position="325"/>
    </location>
</feature>
<feature type="transmembrane region" description="Helical" evidence="1">
    <location>
        <begin position="117"/>
        <end position="139"/>
    </location>
</feature>
<keyword evidence="1" id="KW-0472">Membrane</keyword>
<accession>A0ABS9KPB2</accession>
<evidence type="ECO:0000256" key="1">
    <source>
        <dbReference type="SAM" id="Phobius"/>
    </source>
</evidence>